<accession>A0A4R2BV35</accession>
<dbReference type="PROSITE" id="PS00908">
    <property type="entry name" value="MR_MLE_1"/>
    <property type="match status" value="1"/>
</dbReference>
<dbReference type="GO" id="GO:0009063">
    <property type="term" value="P:amino acid catabolic process"/>
    <property type="evidence" value="ECO:0007669"/>
    <property type="project" value="InterPro"/>
</dbReference>
<dbReference type="PANTHER" id="PTHR48080:SF2">
    <property type="entry name" value="D-GALACTONATE DEHYDRATASE"/>
    <property type="match status" value="1"/>
</dbReference>
<dbReference type="SUPFAM" id="SSF51604">
    <property type="entry name" value="Enolase C-terminal domain-like"/>
    <property type="match status" value="1"/>
</dbReference>
<name>A0A4R2BV35_SHIGR</name>
<dbReference type="GO" id="GO:0000287">
    <property type="term" value="F:magnesium ion binding"/>
    <property type="evidence" value="ECO:0007669"/>
    <property type="project" value="UniProtKB-ARBA"/>
</dbReference>
<dbReference type="InterPro" id="IPR013341">
    <property type="entry name" value="Mandelate_racemase_N_dom"/>
</dbReference>
<dbReference type="GO" id="GO:0016829">
    <property type="term" value="F:lyase activity"/>
    <property type="evidence" value="ECO:0007669"/>
    <property type="project" value="UniProtKB-KW"/>
</dbReference>
<feature type="domain" description="Mandelate racemase/muconate lactonizing enzyme C-terminal" evidence="2">
    <location>
        <begin position="145"/>
        <end position="236"/>
    </location>
</feature>
<dbReference type="SMART" id="SM00922">
    <property type="entry name" value="MR_MLE"/>
    <property type="match status" value="1"/>
</dbReference>
<dbReference type="SUPFAM" id="SSF54826">
    <property type="entry name" value="Enolase N-terminal domain-like"/>
    <property type="match status" value="1"/>
</dbReference>
<dbReference type="PANTHER" id="PTHR48080">
    <property type="entry name" value="D-GALACTONATE DEHYDRATASE-RELATED"/>
    <property type="match status" value="1"/>
</dbReference>
<dbReference type="InterPro" id="IPR018110">
    <property type="entry name" value="Mandel_Rmase/mucon_lact_enz_CS"/>
</dbReference>
<proteinExistence type="predicted"/>
<keyword evidence="4" id="KW-1185">Reference proteome</keyword>
<dbReference type="InterPro" id="IPR034593">
    <property type="entry name" value="DgoD-like"/>
</dbReference>
<dbReference type="InterPro" id="IPR036849">
    <property type="entry name" value="Enolase-like_C_sf"/>
</dbReference>
<dbReference type="AlphaFoldDB" id="A0A4R2BV35"/>
<sequence>MKIAAVETYLMQAGSPAETAWSEESAGGMSLSGTRQWLFVRVIAEDGTYGVGEGSGWPAVVQAAVRDLAPLLVGQDVYNIDRLWSRLHLAQMGHGLTGTVGGGALSALDMALWDLNGKLLGVPVWRLLGGKFRDVVPAYAHTSSVETTKRLIDRGYRAFKTGGVSSALDKATALRAAFGNEIDLMVDLHGPPWLTPADARRMSREFEPLNLLFLEEPVAPEHPNELLRLRDACHVPVAAGERTAKIWGLAPLITSGAIDVAQPDTGRFGGIGQMKKLAAIAEAFGVTIAPHAGTLGPVAEFAAIHLMAAIPNALILERFGSDWPGRERVISAPPVFRDGGLEVPDVPGLGVDLVLDEIAKYPAQRNTGIPNDAHYAPGTANEHLYIQPRFNATGLRARTAE</sequence>
<protein>
    <submittedName>
        <fullName evidence="3">Galactonate dehydratase</fullName>
    </submittedName>
</protein>
<dbReference type="SFLD" id="SFLDG00179">
    <property type="entry name" value="mandelate_racemase"/>
    <property type="match status" value="1"/>
</dbReference>
<evidence type="ECO:0000313" key="3">
    <source>
        <dbReference type="EMBL" id="TCN30703.1"/>
    </source>
</evidence>
<dbReference type="Pfam" id="PF02746">
    <property type="entry name" value="MR_MLE_N"/>
    <property type="match status" value="1"/>
</dbReference>
<dbReference type="EMBL" id="SLVX01000060">
    <property type="protein sequence ID" value="TCN30703.1"/>
    <property type="molecule type" value="Genomic_DNA"/>
</dbReference>
<dbReference type="InterPro" id="IPR029017">
    <property type="entry name" value="Enolase-like_N"/>
</dbReference>
<dbReference type="Pfam" id="PF13378">
    <property type="entry name" value="MR_MLE_C"/>
    <property type="match status" value="1"/>
</dbReference>
<reference evidence="3 4" key="1">
    <citation type="submission" date="2019-03" db="EMBL/GenBank/DDBJ databases">
        <title>Genomic Encyclopedia of Type Strains, Phase IV (KMG-IV): sequencing the most valuable type-strain genomes for metagenomic binning, comparative biology and taxonomic classification.</title>
        <authorList>
            <person name="Goeker M."/>
        </authorList>
    </citation>
    <scope>NUCLEOTIDE SEQUENCE [LARGE SCALE GENOMIC DNA]</scope>
    <source>
        <strain evidence="3 4">DSM 18401</strain>
    </source>
</reference>
<keyword evidence="1" id="KW-0456">Lyase</keyword>
<dbReference type="Gene3D" id="3.20.20.120">
    <property type="entry name" value="Enolase-like C-terminal domain"/>
    <property type="match status" value="1"/>
</dbReference>
<dbReference type="RefSeq" id="WP_133037198.1">
    <property type="nucleotide sequence ID" value="NZ_BAABEI010000012.1"/>
</dbReference>
<dbReference type="CDD" id="cd03316">
    <property type="entry name" value="MR_like"/>
    <property type="match status" value="1"/>
</dbReference>
<dbReference type="Proteomes" id="UP000295351">
    <property type="component" value="Unassembled WGS sequence"/>
</dbReference>
<evidence type="ECO:0000256" key="1">
    <source>
        <dbReference type="ARBA" id="ARBA00023239"/>
    </source>
</evidence>
<gene>
    <name evidence="3" type="ORF">EV665_1607</name>
</gene>
<organism evidence="3 4">
    <name type="scientific">Shinella granuli</name>
    <dbReference type="NCBI Taxonomy" id="323621"/>
    <lineage>
        <taxon>Bacteria</taxon>
        <taxon>Pseudomonadati</taxon>
        <taxon>Pseudomonadota</taxon>
        <taxon>Alphaproteobacteria</taxon>
        <taxon>Hyphomicrobiales</taxon>
        <taxon>Rhizobiaceae</taxon>
        <taxon>Shinella</taxon>
    </lineage>
</organism>
<comment type="caution">
    <text evidence="3">The sequence shown here is derived from an EMBL/GenBank/DDBJ whole genome shotgun (WGS) entry which is preliminary data.</text>
</comment>
<dbReference type="SFLD" id="SFLDS00001">
    <property type="entry name" value="Enolase"/>
    <property type="match status" value="1"/>
</dbReference>
<dbReference type="Gene3D" id="3.30.390.10">
    <property type="entry name" value="Enolase-like, N-terminal domain"/>
    <property type="match status" value="1"/>
</dbReference>
<evidence type="ECO:0000313" key="4">
    <source>
        <dbReference type="Proteomes" id="UP000295351"/>
    </source>
</evidence>
<evidence type="ECO:0000259" key="2">
    <source>
        <dbReference type="SMART" id="SM00922"/>
    </source>
</evidence>
<dbReference type="InterPro" id="IPR013342">
    <property type="entry name" value="Mandelate_racemase_C"/>
</dbReference>
<dbReference type="InterPro" id="IPR029065">
    <property type="entry name" value="Enolase_C-like"/>
</dbReference>